<dbReference type="InterPro" id="IPR013324">
    <property type="entry name" value="RNA_pol_sigma_r3/r4-like"/>
</dbReference>
<proteinExistence type="predicted"/>
<dbReference type="SUPFAM" id="SSF88659">
    <property type="entry name" value="Sigma3 and sigma4 domains of RNA polymerase sigma factors"/>
    <property type="match status" value="1"/>
</dbReference>
<protein>
    <submittedName>
        <fullName evidence="2">Sigma factor-like helix-turn-helix DNA-binding protein</fullName>
    </submittedName>
</protein>
<reference evidence="3" key="1">
    <citation type="journal article" date="2019" name="Int. J. Syst. Evol. Microbiol.">
        <title>The Global Catalogue of Microorganisms (GCM) 10K type strain sequencing project: providing services to taxonomists for standard genome sequencing and annotation.</title>
        <authorList>
            <consortium name="The Broad Institute Genomics Platform"/>
            <consortium name="The Broad Institute Genome Sequencing Center for Infectious Disease"/>
            <person name="Wu L."/>
            <person name="Ma J."/>
        </authorList>
    </citation>
    <scope>NUCLEOTIDE SEQUENCE [LARGE SCALE GENOMIC DNA]</scope>
    <source>
        <strain evidence="3">TISTR 1535</strain>
    </source>
</reference>
<dbReference type="Gene3D" id="1.10.10.10">
    <property type="entry name" value="Winged helix-like DNA-binding domain superfamily/Winged helix DNA-binding domain"/>
    <property type="match status" value="1"/>
</dbReference>
<dbReference type="EMBL" id="JBHUNA010000021">
    <property type="protein sequence ID" value="MFD2761298.1"/>
    <property type="molecule type" value="Genomic_DNA"/>
</dbReference>
<name>A0ABW5V6G7_9BACI</name>
<organism evidence="2 3">
    <name type="scientific">Lentibacillus juripiscarius</name>
    <dbReference type="NCBI Taxonomy" id="257446"/>
    <lineage>
        <taxon>Bacteria</taxon>
        <taxon>Bacillati</taxon>
        <taxon>Bacillota</taxon>
        <taxon>Bacilli</taxon>
        <taxon>Bacillales</taxon>
        <taxon>Bacillaceae</taxon>
        <taxon>Lentibacillus</taxon>
    </lineage>
</organism>
<dbReference type="InterPro" id="IPR036388">
    <property type="entry name" value="WH-like_DNA-bd_sf"/>
</dbReference>
<dbReference type="Pfam" id="PF04545">
    <property type="entry name" value="Sigma70_r4"/>
    <property type="match status" value="1"/>
</dbReference>
<dbReference type="RefSeq" id="WP_382393659.1">
    <property type="nucleotide sequence ID" value="NZ_JBHUNA010000021.1"/>
</dbReference>
<dbReference type="Proteomes" id="UP001597502">
    <property type="component" value="Unassembled WGS sequence"/>
</dbReference>
<comment type="caution">
    <text evidence="2">The sequence shown here is derived from an EMBL/GenBank/DDBJ whole genome shotgun (WGS) entry which is preliminary data.</text>
</comment>
<dbReference type="InterPro" id="IPR000943">
    <property type="entry name" value="RNA_pol_sigma70"/>
</dbReference>
<evidence type="ECO:0000259" key="1">
    <source>
        <dbReference type="Pfam" id="PF04545"/>
    </source>
</evidence>
<feature type="domain" description="RNA polymerase sigma-70 region 4" evidence="1">
    <location>
        <begin position="63"/>
        <end position="108"/>
    </location>
</feature>
<accession>A0ABW5V6G7</accession>
<sequence length="128" mass="15529">MGIEVDFTKEDAIFFLDMTNSPISPNHKPVFFKRMPFFQLLSDKESRDYKRFINVYDAMREILSERDRVILDCSYGYQCEPLNLRQIGEKIGVTRERTRQLRYQAQRKVSYRINKSFKFKKRFPRKNI</sequence>
<gene>
    <name evidence="2" type="ORF">ACFSUO_09980</name>
</gene>
<evidence type="ECO:0000313" key="2">
    <source>
        <dbReference type="EMBL" id="MFD2761298.1"/>
    </source>
</evidence>
<evidence type="ECO:0000313" key="3">
    <source>
        <dbReference type="Proteomes" id="UP001597502"/>
    </source>
</evidence>
<dbReference type="PRINTS" id="PR00046">
    <property type="entry name" value="SIGMA70FCT"/>
</dbReference>
<dbReference type="InterPro" id="IPR007630">
    <property type="entry name" value="RNA_pol_sigma70_r4"/>
</dbReference>
<keyword evidence="3" id="KW-1185">Reference proteome</keyword>